<reference evidence="2 3" key="1">
    <citation type="journal article" date="2013" name="Sci. Rep.">
        <title>Extraordinary expansion of a Sorangium cellulosum genome from an alkaline milieu.</title>
        <authorList>
            <person name="Han K."/>
            <person name="Li Z.F."/>
            <person name="Peng R."/>
            <person name="Zhu L.P."/>
            <person name="Zhou T."/>
            <person name="Wang L.G."/>
            <person name="Li S.G."/>
            <person name="Zhang X.B."/>
            <person name="Hu W."/>
            <person name="Wu Z.H."/>
            <person name="Qin N."/>
            <person name="Li Y.Z."/>
        </authorList>
    </citation>
    <scope>NUCLEOTIDE SEQUENCE [LARGE SCALE GENOMIC DNA]</scope>
    <source>
        <strain evidence="2 3">So0157-2</strain>
    </source>
</reference>
<organism evidence="2 3">
    <name type="scientific">Sorangium cellulosum So0157-2</name>
    <dbReference type="NCBI Taxonomy" id="1254432"/>
    <lineage>
        <taxon>Bacteria</taxon>
        <taxon>Pseudomonadati</taxon>
        <taxon>Myxococcota</taxon>
        <taxon>Polyangia</taxon>
        <taxon>Polyangiales</taxon>
        <taxon>Polyangiaceae</taxon>
        <taxon>Sorangium</taxon>
    </lineage>
</organism>
<proteinExistence type="predicted"/>
<dbReference type="EMBL" id="CP003969">
    <property type="protein sequence ID" value="AGP41153.1"/>
    <property type="molecule type" value="Genomic_DNA"/>
</dbReference>
<dbReference type="Proteomes" id="UP000014803">
    <property type="component" value="Chromosome"/>
</dbReference>
<evidence type="ECO:0000313" key="3">
    <source>
        <dbReference type="Proteomes" id="UP000014803"/>
    </source>
</evidence>
<dbReference type="PATRIC" id="fig|1254432.3.peg.10327"/>
<accession>S4YEA0</accession>
<name>S4YEA0_SORCE</name>
<sequence length="53" mass="5906">MGGWSIPSDRRASVDLGPRGFRVRVDMDRKAFEEVEAERAGPPPPQLLLLSLE</sequence>
<evidence type="ECO:0000313" key="2">
    <source>
        <dbReference type="EMBL" id="AGP41153.1"/>
    </source>
</evidence>
<dbReference type="HOGENOM" id="CLU_3066296_0_0_7"/>
<gene>
    <name evidence="2" type="ORF">SCE1572_45715</name>
</gene>
<evidence type="ECO:0000256" key="1">
    <source>
        <dbReference type="SAM" id="MobiDB-lite"/>
    </source>
</evidence>
<dbReference type="AlphaFoldDB" id="S4YEA0"/>
<feature type="region of interest" description="Disordered" evidence="1">
    <location>
        <begin position="34"/>
        <end position="53"/>
    </location>
</feature>
<dbReference type="KEGG" id="scu:SCE1572_45715"/>
<protein>
    <submittedName>
        <fullName evidence="2">Uncharacterized protein</fullName>
    </submittedName>
</protein>